<evidence type="ECO:0000256" key="1">
    <source>
        <dbReference type="SAM" id="MobiDB-lite"/>
    </source>
</evidence>
<dbReference type="InterPro" id="IPR036259">
    <property type="entry name" value="MFS_trans_sf"/>
</dbReference>
<keyword evidence="2" id="KW-0472">Membrane</keyword>
<evidence type="ECO:0000256" key="2">
    <source>
        <dbReference type="SAM" id="Phobius"/>
    </source>
</evidence>
<organism evidence="3">
    <name type="scientific">Bactrocera latifrons</name>
    <name type="common">Malaysian fruit fly</name>
    <name type="synonym">Chaetodacus latifrons</name>
    <dbReference type="NCBI Taxonomy" id="174628"/>
    <lineage>
        <taxon>Eukaryota</taxon>
        <taxon>Metazoa</taxon>
        <taxon>Ecdysozoa</taxon>
        <taxon>Arthropoda</taxon>
        <taxon>Hexapoda</taxon>
        <taxon>Insecta</taxon>
        <taxon>Pterygota</taxon>
        <taxon>Neoptera</taxon>
        <taxon>Endopterygota</taxon>
        <taxon>Diptera</taxon>
        <taxon>Brachycera</taxon>
        <taxon>Muscomorpha</taxon>
        <taxon>Tephritoidea</taxon>
        <taxon>Tephritidae</taxon>
        <taxon>Bactrocera</taxon>
        <taxon>Bactrocera</taxon>
    </lineage>
</organism>
<proteinExistence type="predicted"/>
<reference evidence="3" key="1">
    <citation type="submission" date="2015-06" db="EMBL/GenBank/DDBJ databases">
        <authorList>
            <person name="Hoefler B.C."/>
            <person name="Straight P.D."/>
        </authorList>
    </citation>
    <scope>NUCLEOTIDE SEQUENCE</scope>
</reference>
<gene>
    <name evidence="3" type="primary">slc22a6-a_0</name>
    <name evidence="3" type="ORF">c1_g1_i5</name>
</gene>
<dbReference type="EMBL" id="GDHF01024357">
    <property type="protein sequence ID" value="JAI27957.1"/>
    <property type="molecule type" value="Transcribed_RNA"/>
</dbReference>
<keyword evidence="2" id="KW-0812">Transmembrane</keyword>
<dbReference type="OrthoDB" id="3936150at2759"/>
<accession>A0A0K8UMP9</accession>
<feature type="transmembrane region" description="Helical" evidence="2">
    <location>
        <begin position="12"/>
        <end position="31"/>
    </location>
</feature>
<name>A0A0K8UMP9_BACLA</name>
<sequence length="122" mass="12823">MIPTLIRSGGVGVMSTFARFGAMLAPFVPLLGTYYEALPLLLFGAASFSAGLLGLLLPETFRKKLPDTVAEAKQMNKATPIKKPAAAAVSEEQVVVSINADGDAANSGDEMQPSYTARHVEP</sequence>
<evidence type="ECO:0000313" key="3">
    <source>
        <dbReference type="EMBL" id="JAI27957.1"/>
    </source>
</evidence>
<protein>
    <submittedName>
        <fullName evidence="3">Solute carrier family 22 member 6-A</fullName>
    </submittedName>
</protein>
<feature type="region of interest" description="Disordered" evidence="1">
    <location>
        <begin position="102"/>
        <end position="122"/>
    </location>
</feature>
<keyword evidence="2" id="KW-1133">Transmembrane helix</keyword>
<feature type="transmembrane region" description="Helical" evidence="2">
    <location>
        <begin position="37"/>
        <end position="57"/>
    </location>
</feature>
<dbReference type="AlphaFoldDB" id="A0A0K8UMP9"/>
<dbReference type="Gene3D" id="1.20.1250.20">
    <property type="entry name" value="MFS general substrate transporter like domains"/>
    <property type="match status" value="1"/>
</dbReference>